<dbReference type="InterPro" id="IPR012337">
    <property type="entry name" value="RNaseH-like_sf"/>
</dbReference>
<dbReference type="GO" id="GO:0003676">
    <property type="term" value="F:nucleic acid binding"/>
    <property type="evidence" value="ECO:0007669"/>
    <property type="project" value="InterPro"/>
</dbReference>
<name>A0AAV5JJJ8_9ROSI</name>
<dbReference type="EMBL" id="BPVZ01000034">
    <property type="protein sequence ID" value="GKV11564.1"/>
    <property type="molecule type" value="Genomic_DNA"/>
</dbReference>
<dbReference type="Pfam" id="PF13456">
    <property type="entry name" value="RVT_3"/>
    <property type="match status" value="1"/>
</dbReference>
<accession>A0AAV5JJJ8</accession>
<dbReference type="InterPro" id="IPR002156">
    <property type="entry name" value="RNaseH_domain"/>
</dbReference>
<feature type="domain" description="RNase H type-1" evidence="1">
    <location>
        <begin position="338"/>
        <end position="414"/>
    </location>
</feature>
<protein>
    <recommendedName>
        <fullName evidence="1">RNase H type-1 domain-containing protein</fullName>
    </recommendedName>
</protein>
<keyword evidence="3" id="KW-1185">Reference proteome</keyword>
<dbReference type="Proteomes" id="UP001054252">
    <property type="component" value="Unassembled WGS sequence"/>
</dbReference>
<dbReference type="GO" id="GO:0004523">
    <property type="term" value="F:RNA-DNA hybrid ribonuclease activity"/>
    <property type="evidence" value="ECO:0007669"/>
    <property type="project" value="InterPro"/>
</dbReference>
<dbReference type="SUPFAM" id="SSF53098">
    <property type="entry name" value="Ribonuclease H-like"/>
    <property type="match status" value="1"/>
</dbReference>
<evidence type="ECO:0000313" key="3">
    <source>
        <dbReference type="Proteomes" id="UP001054252"/>
    </source>
</evidence>
<dbReference type="PANTHER" id="PTHR33437:SF2">
    <property type="entry name" value="OS06G0361200 PROTEIN"/>
    <property type="match status" value="1"/>
</dbReference>
<dbReference type="Gene3D" id="3.30.420.10">
    <property type="entry name" value="Ribonuclease H-like superfamily/Ribonuclease H"/>
    <property type="match status" value="1"/>
</dbReference>
<dbReference type="InterPro" id="IPR036397">
    <property type="entry name" value="RNaseH_sf"/>
</dbReference>
<organism evidence="2 3">
    <name type="scientific">Rubroshorea leprosula</name>
    <dbReference type="NCBI Taxonomy" id="152421"/>
    <lineage>
        <taxon>Eukaryota</taxon>
        <taxon>Viridiplantae</taxon>
        <taxon>Streptophyta</taxon>
        <taxon>Embryophyta</taxon>
        <taxon>Tracheophyta</taxon>
        <taxon>Spermatophyta</taxon>
        <taxon>Magnoliopsida</taxon>
        <taxon>eudicotyledons</taxon>
        <taxon>Gunneridae</taxon>
        <taxon>Pentapetalae</taxon>
        <taxon>rosids</taxon>
        <taxon>malvids</taxon>
        <taxon>Malvales</taxon>
        <taxon>Dipterocarpaceae</taxon>
        <taxon>Rubroshorea</taxon>
    </lineage>
</organism>
<gene>
    <name evidence="2" type="ORF">SLEP1_g22812</name>
</gene>
<proteinExistence type="predicted"/>
<evidence type="ECO:0000259" key="1">
    <source>
        <dbReference type="Pfam" id="PF13456"/>
    </source>
</evidence>
<evidence type="ECO:0000313" key="2">
    <source>
        <dbReference type="EMBL" id="GKV11564.1"/>
    </source>
</evidence>
<comment type="caution">
    <text evidence="2">The sequence shown here is derived from an EMBL/GenBank/DDBJ whole genome shotgun (WGS) entry which is preliminary data.</text>
</comment>
<dbReference type="PANTHER" id="PTHR33437">
    <property type="entry name" value="OS06G0361200 PROTEIN"/>
    <property type="match status" value="1"/>
</dbReference>
<reference evidence="2 3" key="1">
    <citation type="journal article" date="2021" name="Commun. Biol.">
        <title>The genome of Shorea leprosula (Dipterocarpaceae) highlights the ecological relevance of drought in aseasonal tropical rainforests.</title>
        <authorList>
            <person name="Ng K.K.S."/>
            <person name="Kobayashi M.J."/>
            <person name="Fawcett J.A."/>
            <person name="Hatakeyama M."/>
            <person name="Paape T."/>
            <person name="Ng C.H."/>
            <person name="Ang C.C."/>
            <person name="Tnah L.H."/>
            <person name="Lee C.T."/>
            <person name="Nishiyama T."/>
            <person name="Sese J."/>
            <person name="O'Brien M.J."/>
            <person name="Copetti D."/>
            <person name="Mohd Noor M.I."/>
            <person name="Ong R.C."/>
            <person name="Putra M."/>
            <person name="Sireger I.Z."/>
            <person name="Indrioko S."/>
            <person name="Kosugi Y."/>
            <person name="Izuno A."/>
            <person name="Isagi Y."/>
            <person name="Lee S.L."/>
            <person name="Shimizu K.K."/>
        </authorList>
    </citation>
    <scope>NUCLEOTIDE SEQUENCE [LARGE SCALE GENOMIC DNA]</scope>
    <source>
        <strain evidence="2">214</strain>
    </source>
</reference>
<sequence length="430" mass="48623">MEESLEQQKQKQLDRTVLQNAFHDTTHATVAFLTFPQLKLLVDDVIQARQGGTSQSSLVCAKPYTRGIDKLSLTNNYQPPKFQKFNGKSNPKQHIAHFVETCNNVGTYKGLMVKQFVQSLEDAIFEWYTDLLAGNHHLSQKMRLVMVSQPSSEEDDYKALPIKLPQIKQKNDGKFIVRPIKDPSSSSKVHLSVEDVKVLKEDLVLPLSALSKLGISNPVIKEVVETTIAHKKQPQGCFDLRAQMLLKKVGFKEGESRQLRDLNFIFTDPKVAVHHLAVKHEAIKGQALADFLIDHPIPAKWELLQGFPDEEMFFVDLLPSWNLYFDGASRRDENNVPIIVGMEMALEMNIYQLNVYGDSSLVVNQLIKEFNVRKPDLVPYFQYASQLLKKFDHVLIAHVPRSQNRQANALANLAAIIASPDNQEVTVSVS</sequence>
<dbReference type="AlphaFoldDB" id="A0AAV5JJJ8"/>